<comment type="caution">
    <text evidence="10">The sequence shown here is derived from an EMBL/GenBank/DDBJ whole genome shotgun (WGS) entry which is preliminary data.</text>
</comment>
<evidence type="ECO:0000256" key="3">
    <source>
        <dbReference type="ARBA" id="ARBA00022679"/>
    </source>
</evidence>
<accession>A0ABT8A667</accession>
<name>A0ABT8A667_9PROT</name>
<comment type="similarity">
    <text evidence="2">Belongs to the bacterial sugar transferase family.</text>
</comment>
<dbReference type="Pfam" id="PF13727">
    <property type="entry name" value="CoA_binding_3"/>
    <property type="match status" value="1"/>
</dbReference>
<dbReference type="PANTHER" id="PTHR30576">
    <property type="entry name" value="COLANIC BIOSYNTHESIS UDP-GLUCOSE LIPID CARRIER TRANSFERASE"/>
    <property type="match status" value="1"/>
</dbReference>
<reference evidence="11" key="1">
    <citation type="journal article" date="2019" name="Int. J. Syst. Evol. Microbiol.">
        <title>The Global Catalogue of Microorganisms (GCM) 10K type strain sequencing project: providing services to taxonomists for standard genome sequencing and annotation.</title>
        <authorList>
            <consortium name="The Broad Institute Genomics Platform"/>
            <consortium name="The Broad Institute Genome Sequencing Center for Infectious Disease"/>
            <person name="Wu L."/>
            <person name="Ma J."/>
        </authorList>
    </citation>
    <scope>NUCLEOTIDE SEQUENCE [LARGE SCALE GENOMIC DNA]</scope>
    <source>
        <strain evidence="11">CECT 7131</strain>
    </source>
</reference>
<gene>
    <name evidence="10" type="ORF">QWZ14_12815</name>
</gene>
<keyword evidence="4 8" id="KW-0812">Transmembrane</keyword>
<evidence type="ECO:0000256" key="7">
    <source>
        <dbReference type="ARBA" id="ARBA00023169"/>
    </source>
</evidence>
<sequence length="505" mass="54217">MPGVMPPETRPGARQLIPAMADAGWGRFAADARTAARRQDPLQAPLPPILLASLVALLDGLAIAAAGVALQALPTPAGRPDAALIGFLSLLGPCLIGVVGGYGHAALYGSRKAALAALAGLTLAGGGLSLAAMVLDAQVSFPPALALFWLAFATPPLLSGRLAAALALRAAADRTRQRAVVVGDGPQASRFVAALRGRQDRSIELLGLVDDRRPHQPRGHRNGLPYLGSIEQLCAMIRRGEVDQIILALPWAAEARLVALLRLFGDYPVDIRLAPDLMAYRSAGQAGPEAERLRLLRLADRPIRGWGAVVKSIEDYLLAGIGLAVAAAPMALIALAIKLDSPGPVFFRQRRTGFNNTHFYVLKFRTMYNDALDHTVKKQVSAGDARVTRVGAILRRTSLDELPQILNVLRGEMSFIGPRPHAPGTRAGGRPFEEVAVRYAARHRVKPGLTGLAQVRGWRGPTETEEKLIRRVESDLEYIDTWSPWLDLTILVRTLLAVARMRNAC</sequence>
<dbReference type="EMBL" id="JAUFPN010000142">
    <property type="protein sequence ID" value="MDN3565245.1"/>
    <property type="molecule type" value="Genomic_DNA"/>
</dbReference>
<feature type="transmembrane region" description="Helical" evidence="8">
    <location>
        <begin position="147"/>
        <end position="168"/>
    </location>
</feature>
<keyword evidence="7" id="KW-0270">Exopolysaccharide synthesis</keyword>
<dbReference type="Pfam" id="PF02397">
    <property type="entry name" value="Bac_transf"/>
    <property type="match status" value="1"/>
</dbReference>
<organism evidence="10 11">
    <name type="scientific">Paeniroseomonas aquatica</name>
    <dbReference type="NCBI Taxonomy" id="373043"/>
    <lineage>
        <taxon>Bacteria</taxon>
        <taxon>Pseudomonadati</taxon>
        <taxon>Pseudomonadota</taxon>
        <taxon>Alphaproteobacteria</taxon>
        <taxon>Acetobacterales</taxon>
        <taxon>Acetobacteraceae</taxon>
        <taxon>Paeniroseomonas</taxon>
    </lineage>
</organism>
<dbReference type="PANTHER" id="PTHR30576:SF0">
    <property type="entry name" value="UNDECAPRENYL-PHOSPHATE N-ACETYLGALACTOSAMINYL 1-PHOSPHATE TRANSFERASE-RELATED"/>
    <property type="match status" value="1"/>
</dbReference>
<feature type="transmembrane region" description="Helical" evidence="8">
    <location>
        <begin position="46"/>
        <end position="70"/>
    </location>
</feature>
<evidence type="ECO:0000313" key="10">
    <source>
        <dbReference type="EMBL" id="MDN3565245.1"/>
    </source>
</evidence>
<dbReference type="RefSeq" id="WP_290317060.1">
    <property type="nucleotide sequence ID" value="NZ_JAUFPN010000142.1"/>
</dbReference>
<dbReference type="InterPro" id="IPR017475">
    <property type="entry name" value="EPS_sugar_tfrase"/>
</dbReference>
<evidence type="ECO:0000313" key="11">
    <source>
        <dbReference type="Proteomes" id="UP001529369"/>
    </source>
</evidence>
<evidence type="ECO:0000256" key="8">
    <source>
        <dbReference type="SAM" id="Phobius"/>
    </source>
</evidence>
<evidence type="ECO:0000256" key="6">
    <source>
        <dbReference type="ARBA" id="ARBA00023136"/>
    </source>
</evidence>
<protein>
    <submittedName>
        <fullName evidence="10">Exopolysaccharide biosynthesis polyprenyl glycosylphosphotransferase</fullName>
    </submittedName>
</protein>
<keyword evidence="3" id="KW-0808">Transferase</keyword>
<comment type="subcellular location">
    <subcellularLocation>
        <location evidence="1">Membrane</location>
        <topology evidence="1">Multi-pass membrane protein</topology>
    </subcellularLocation>
</comment>
<dbReference type="Gene3D" id="3.40.50.720">
    <property type="entry name" value="NAD(P)-binding Rossmann-like Domain"/>
    <property type="match status" value="1"/>
</dbReference>
<evidence type="ECO:0000256" key="5">
    <source>
        <dbReference type="ARBA" id="ARBA00022989"/>
    </source>
</evidence>
<evidence type="ECO:0000256" key="4">
    <source>
        <dbReference type="ARBA" id="ARBA00022692"/>
    </source>
</evidence>
<evidence type="ECO:0000256" key="1">
    <source>
        <dbReference type="ARBA" id="ARBA00004141"/>
    </source>
</evidence>
<keyword evidence="6 8" id="KW-0472">Membrane</keyword>
<feature type="transmembrane region" description="Helical" evidence="8">
    <location>
        <begin position="82"/>
        <end position="102"/>
    </location>
</feature>
<keyword evidence="11" id="KW-1185">Reference proteome</keyword>
<feature type="transmembrane region" description="Helical" evidence="8">
    <location>
        <begin position="114"/>
        <end position="135"/>
    </location>
</feature>
<dbReference type="Proteomes" id="UP001529369">
    <property type="component" value="Unassembled WGS sequence"/>
</dbReference>
<feature type="transmembrane region" description="Helical" evidence="8">
    <location>
        <begin position="316"/>
        <end position="337"/>
    </location>
</feature>
<keyword evidence="5 8" id="KW-1133">Transmembrane helix</keyword>
<dbReference type="InterPro" id="IPR003362">
    <property type="entry name" value="Bact_transf"/>
</dbReference>
<feature type="domain" description="Bacterial sugar transferase" evidence="9">
    <location>
        <begin position="311"/>
        <end position="499"/>
    </location>
</feature>
<proteinExistence type="inferred from homology"/>
<evidence type="ECO:0000256" key="2">
    <source>
        <dbReference type="ARBA" id="ARBA00006464"/>
    </source>
</evidence>
<dbReference type="NCBIfam" id="TIGR03025">
    <property type="entry name" value="EPS_sugtrans"/>
    <property type="match status" value="1"/>
</dbReference>
<evidence type="ECO:0000259" key="9">
    <source>
        <dbReference type="Pfam" id="PF02397"/>
    </source>
</evidence>